<feature type="region of interest" description="Disordered" evidence="8">
    <location>
        <begin position="1455"/>
        <end position="1481"/>
    </location>
</feature>
<feature type="region of interest" description="Disordered" evidence="8">
    <location>
        <begin position="268"/>
        <end position="288"/>
    </location>
</feature>
<evidence type="ECO:0000259" key="10">
    <source>
        <dbReference type="PROSITE" id="PS50853"/>
    </source>
</evidence>
<feature type="compositionally biased region" description="Acidic residues" evidence="8">
    <location>
        <begin position="1083"/>
        <end position="1109"/>
    </location>
</feature>
<dbReference type="FunFam" id="2.30.30.40:FF:000006">
    <property type="entry name" value="RIMS-binding protein 2 isoform X1"/>
    <property type="match status" value="1"/>
</dbReference>
<feature type="domain" description="SH3" evidence="9">
    <location>
        <begin position="933"/>
        <end position="1001"/>
    </location>
</feature>
<feature type="compositionally biased region" description="Polar residues" evidence="8">
    <location>
        <begin position="1654"/>
        <end position="1663"/>
    </location>
</feature>
<feature type="compositionally biased region" description="Acidic residues" evidence="8">
    <location>
        <begin position="1681"/>
        <end position="1690"/>
    </location>
</feature>
<dbReference type="CDD" id="cd12013">
    <property type="entry name" value="SH3_RIM-BP_3"/>
    <property type="match status" value="1"/>
</dbReference>
<evidence type="ECO:0000259" key="9">
    <source>
        <dbReference type="PROSITE" id="PS50002"/>
    </source>
</evidence>
<dbReference type="FunFam" id="2.30.30.40:FF:000023">
    <property type="entry name" value="RIMS-binding protein 2 isoform F"/>
    <property type="match status" value="1"/>
</dbReference>
<keyword evidence="7" id="KW-0175">Coiled coil</keyword>
<keyword evidence="5" id="KW-0677">Repeat</keyword>
<dbReference type="InterPro" id="IPR057884">
    <property type="entry name" value="FN3_RIM-BP1/2/3"/>
</dbReference>
<feature type="region of interest" description="Disordered" evidence="8">
    <location>
        <begin position="1754"/>
        <end position="1779"/>
    </location>
</feature>
<dbReference type="PANTHER" id="PTHR14234">
    <property type="entry name" value="RIM BINDING PROTEIN-RELATED"/>
    <property type="match status" value="1"/>
</dbReference>
<dbReference type="SMART" id="SM00326">
    <property type="entry name" value="SH3"/>
    <property type="match status" value="3"/>
</dbReference>
<name>A0A3M6TQZ0_POCDA</name>
<feature type="compositionally biased region" description="Basic and acidic residues" evidence="8">
    <location>
        <begin position="1664"/>
        <end position="1674"/>
    </location>
</feature>
<feature type="coiled-coil region" evidence="7">
    <location>
        <begin position="222"/>
        <end position="256"/>
    </location>
</feature>
<comment type="caution">
    <text evidence="11">The sequence shown here is derived from an EMBL/GenBank/DDBJ whole genome shotgun (WGS) entry which is preliminary data.</text>
</comment>
<dbReference type="OrthoDB" id="5964655at2759"/>
<feature type="region of interest" description="Disordered" evidence="8">
    <location>
        <begin position="404"/>
        <end position="429"/>
    </location>
</feature>
<dbReference type="Pfam" id="PF07653">
    <property type="entry name" value="SH3_2"/>
    <property type="match status" value="2"/>
</dbReference>
<dbReference type="PROSITE" id="PS50853">
    <property type="entry name" value="FN3"/>
    <property type="match status" value="2"/>
</dbReference>
<dbReference type="InterPro" id="IPR036028">
    <property type="entry name" value="SH3-like_dom_sf"/>
</dbReference>
<dbReference type="InterPro" id="IPR003961">
    <property type="entry name" value="FN3_dom"/>
</dbReference>
<feature type="compositionally biased region" description="Basic and acidic residues" evidence="8">
    <location>
        <begin position="22"/>
        <end position="39"/>
    </location>
</feature>
<evidence type="ECO:0000256" key="7">
    <source>
        <dbReference type="SAM" id="Coils"/>
    </source>
</evidence>
<dbReference type="GO" id="GO:0045202">
    <property type="term" value="C:synapse"/>
    <property type="evidence" value="ECO:0007669"/>
    <property type="project" value="GOC"/>
</dbReference>
<feature type="region of interest" description="Disordered" evidence="8">
    <location>
        <begin position="800"/>
        <end position="906"/>
    </location>
</feature>
<dbReference type="InterPro" id="IPR035753">
    <property type="entry name" value="RIM-BP_SH3_2"/>
</dbReference>
<evidence type="ECO:0000256" key="2">
    <source>
        <dbReference type="ARBA" id="ARBA00010749"/>
    </source>
</evidence>
<dbReference type="SUPFAM" id="SSF50044">
    <property type="entry name" value="SH3-domain"/>
    <property type="match status" value="3"/>
</dbReference>
<feature type="compositionally biased region" description="Basic and acidic residues" evidence="8">
    <location>
        <begin position="823"/>
        <end position="843"/>
    </location>
</feature>
<dbReference type="InterPro" id="IPR057950">
    <property type="entry name" value="RIMB1/RIM3A-C-like_N"/>
</dbReference>
<evidence type="ECO:0008006" key="13">
    <source>
        <dbReference type="Google" id="ProtNLM"/>
    </source>
</evidence>
<dbReference type="STRING" id="46731.A0A3M6TQZ0"/>
<dbReference type="PROSITE" id="PS50002">
    <property type="entry name" value="SH3"/>
    <property type="match status" value="3"/>
</dbReference>
<dbReference type="SMART" id="SM00060">
    <property type="entry name" value="FN3"/>
    <property type="match status" value="2"/>
</dbReference>
<evidence type="ECO:0000256" key="3">
    <source>
        <dbReference type="ARBA" id="ARBA00022443"/>
    </source>
</evidence>
<evidence type="ECO:0000313" key="12">
    <source>
        <dbReference type="Proteomes" id="UP000275408"/>
    </source>
</evidence>
<gene>
    <name evidence="11" type="ORF">pdam_00019502</name>
</gene>
<comment type="similarity">
    <text evidence="2">Belongs to the RIMBP family.</text>
</comment>
<dbReference type="SUPFAM" id="SSF49265">
    <property type="entry name" value="Fibronectin type III"/>
    <property type="match status" value="2"/>
</dbReference>
<dbReference type="InterPro" id="IPR035755">
    <property type="entry name" value="RIM-BP_SH3_3"/>
</dbReference>
<evidence type="ECO:0000256" key="6">
    <source>
        <dbReference type="PROSITE-ProRule" id="PRU00192"/>
    </source>
</evidence>
<protein>
    <recommendedName>
        <fullName evidence="13">RIMS-binding protein 2-like</fullName>
    </recommendedName>
</protein>
<dbReference type="Pfam" id="PF14604">
    <property type="entry name" value="SH3_9"/>
    <property type="match status" value="1"/>
</dbReference>
<feature type="compositionally biased region" description="Polar residues" evidence="8">
    <location>
        <begin position="1754"/>
        <end position="1771"/>
    </location>
</feature>
<organism evidence="11 12">
    <name type="scientific">Pocillopora damicornis</name>
    <name type="common">Cauliflower coral</name>
    <name type="synonym">Millepora damicornis</name>
    <dbReference type="NCBI Taxonomy" id="46731"/>
    <lineage>
        <taxon>Eukaryota</taxon>
        <taxon>Metazoa</taxon>
        <taxon>Cnidaria</taxon>
        <taxon>Anthozoa</taxon>
        <taxon>Hexacorallia</taxon>
        <taxon>Scleractinia</taxon>
        <taxon>Astrocoeniina</taxon>
        <taxon>Pocilloporidae</taxon>
        <taxon>Pocillopora</taxon>
    </lineage>
</organism>
<dbReference type="CDD" id="cd00063">
    <property type="entry name" value="FN3"/>
    <property type="match status" value="3"/>
</dbReference>
<feature type="region of interest" description="Disordered" evidence="8">
    <location>
        <begin position="1511"/>
        <end position="1729"/>
    </location>
</feature>
<dbReference type="Proteomes" id="UP000275408">
    <property type="component" value="Unassembled WGS sequence"/>
</dbReference>
<feature type="compositionally biased region" description="Acidic residues" evidence="8">
    <location>
        <begin position="875"/>
        <end position="894"/>
    </location>
</feature>
<dbReference type="CDD" id="cd12012">
    <property type="entry name" value="SH3_RIM-BP_2"/>
    <property type="match status" value="1"/>
</dbReference>
<feature type="coiled-coil region" evidence="7">
    <location>
        <begin position="462"/>
        <end position="694"/>
    </location>
</feature>
<feature type="region of interest" description="Disordered" evidence="8">
    <location>
        <begin position="1011"/>
        <end position="1054"/>
    </location>
</feature>
<evidence type="ECO:0000256" key="1">
    <source>
        <dbReference type="ARBA" id="ARBA00004496"/>
    </source>
</evidence>
<evidence type="ECO:0000256" key="4">
    <source>
        <dbReference type="ARBA" id="ARBA00022490"/>
    </source>
</evidence>
<comment type="subcellular location">
    <subcellularLocation>
        <location evidence="1">Cytoplasm</location>
    </subcellularLocation>
</comment>
<feature type="compositionally biased region" description="Acidic residues" evidence="8">
    <location>
        <begin position="1015"/>
        <end position="1039"/>
    </location>
</feature>
<evidence type="ECO:0000256" key="8">
    <source>
        <dbReference type="SAM" id="MobiDB-lite"/>
    </source>
</evidence>
<dbReference type="PANTHER" id="PTHR14234:SF19">
    <property type="entry name" value="RIM-BINDING PROTEIN, ISOFORM F"/>
    <property type="match status" value="1"/>
</dbReference>
<feature type="domain" description="Fibronectin type-III" evidence="10">
    <location>
        <begin position="1136"/>
        <end position="1226"/>
    </location>
</feature>
<feature type="compositionally biased region" description="Basic and acidic residues" evidence="8">
    <location>
        <begin position="2096"/>
        <end position="2107"/>
    </location>
</feature>
<dbReference type="Pfam" id="PF25523">
    <property type="entry name" value="Ig_RIMBP2"/>
    <property type="match status" value="2"/>
</dbReference>
<dbReference type="CDD" id="cd12014">
    <property type="entry name" value="SH3_RIM-BP_1"/>
    <property type="match status" value="1"/>
</dbReference>
<dbReference type="InterPro" id="IPR013783">
    <property type="entry name" value="Ig-like_fold"/>
</dbReference>
<sequence>MPSSSIPVPDRDLGNSPSSRKGNVEDLRRHNNKLKSDLEAERAKVRQVLRDKSAELKRIQDGFEKEKQRAVEQATKRLITEHAAELKKARDNSAKEKDNELRQVLKFKEEEVKTMRQQITDEKEKNRHAEEELRRVLVNRSKEGEDHSEVERKLRSEIATLKEQKQKAEELYRAKSSADNEKAELIRRLKADHELELQKFVKDSKRESIHSLQQRRLTEKALEEKEHELAYKDHLARKLEAEKDDLQRRLSGDVEMLRRSTLRTGASFDLGASDRLDESPLVRKDKERELKKKNAELQSKVESLEKKCAVLEKESSKSGNLKATFVAEEKIKKLKKRNSELVSIARQLEEKAKKLQEEKVQAQKLVEENSSNSAGVEHVKKMYARQRAKDLAEHAKALLSKEKELDELRKEMSTQKNGPDFPQEKVEELQSIIRQSAKERLWLERQISNGDSSREPSPLLLSGDLASEIKKKTEILNRLEDENNNLKTSVVQLQKAEAESLKLAEELKEKEKENHKLVSDLEEKQTKCSKLEHERERFAAKCTMLQKKNAEMTKKMEELEEMEEELSNVKEKLEVSDVKCGLLTDECNRLKHQLEGLLHVKEDLKTMEQQKMTIEKEHLSSLEKLKQREEEIRQLHKIQEEANRAHEMAVTSLEDTVRSLEQKCIEAEKNNINLKKEMDELKQMERDSNRRKEEVCHRSTQTTLETFNKEIPAVVEVKGIAVKGQPSLKESPQPPRKLSSDAADVLSSQIMPTKSATFEEKVESFLVNSSKPQPVAGEDTNTPASEDILESLASRINQLAASDSEDDPLSEKAYADPGDDVETEQKPERSDLDFDDLHRRIDQAEVDEDTSSSISTMERAGSEASQDMASMAEGDLGDLEDNQPDSSAPEDEQAEPSTLQPIGTNNGFSAEEEALDIRYLEGDNSDVDPAIQEKLAVYIARYSYDPYQHSPNENPDMELAFQAGDYLYVFGEMDEDGYFLGELMNGQRGFVPSNFVEKVADESEMTLMMNGTGEGIDEIPDSSDEEETDEEESFSEDGQTELAIPGENGERQMKPVRMLKFSGKLHRALRLSVEHIPDVGLQDIEEEDEAEIEEEIEEEHDSGNEFDEQDGSKETGFSQDGITSDEIDIMPRRVPSPRRLHLERQFTRSVLLSWKPADLPADQVKGYGVYANGELRLMIKGSSKTKALLEDIDPQETYRLSVRTITTQGEESSDRSAVVTIGKDANFAPSHVHVTCISPTSAKIEWSPGNSSFSHEILLNGDLHRTVRPGTFQHTISNLEPDQWYKVHIRAKDPKRVSVDDREEDIEVDLLTAEAEFRTEPGGLPDPPLDVEATPGQSNTLDVNWIPVTITDKGASNGARVTGYKVYINGFPCTEVTSPTADCVTAVSWMVERASKKSHSDVLRVIVRTQSCEGESADSNEVVMPLGMFNFKANQVITPKETEQVLQSNDMLLERSFGSHGGHEGSDNLANGELVSEPPRERADSVRRFSMGENGQPQVVLVEDIAKHTKDDSGLLAQPRTKGEPVVWKYETGDESETAESITKSDGRSGSEDEDDEEVEICIPDDSEDKEQAAKTETVVNVEEQGYQRLEESNDDIEADTEVPKVEQQLAEEEQALSGEETSETQKNPSRISKGSDMSSESDLDMEELGQSLEEAQSVQRTSPEGKESEDRMPYIRPLEYDESDFESESSEQAPLSIIQEEDEEDLSEEVHFPRSHSASEGFESDDDVMDLLDDEQVWDQSSGRVDFESVRKISQTEGSSAVNTNKTSEGQGFGKYLANSSDQLRTNANHGSPYRLVDNIKLSESEGELVDNDGIDITYSDTEADRGELKRSATPLDGQYGEGMMREEQPLHHAYDEATPAAEGQAPSDQGYAGGGAPEERVRVFLALYDYDPATMSPNPDAEDEELTFNEGDLIKIYGDKDEDGFYWGELNGRAGYIPFNMVSEVHLDDEESGSTVTTPSMSITQESVAQLQPLEEAPRVEETEAGPTPSDNLLEEVILEDGEEFEDPRSSDNYQLPPRRMVALFDYDPQTLSPNPDSEVELKFRVGDIIYVYGDMDEDGFFTGELRGIRGLVPSNFLESLSDPMEESQLDTSNDSHESPMDSPEKYNSINGSHSIPDDTPKKKKGIFSKGKQMFKKIAKGHNSPRGNSSKR</sequence>
<dbReference type="Pfam" id="PF25566">
    <property type="entry name" value="RIMB1_N"/>
    <property type="match status" value="1"/>
</dbReference>
<keyword evidence="3 6" id="KW-0728">SH3 domain</keyword>
<feature type="compositionally biased region" description="Acidic residues" evidence="8">
    <location>
        <begin position="1552"/>
        <end position="1569"/>
    </location>
</feature>
<feature type="region of interest" description="Disordered" evidence="8">
    <location>
        <begin position="1"/>
        <end position="39"/>
    </location>
</feature>
<feature type="domain" description="Fibronectin type-III" evidence="10">
    <location>
        <begin position="1228"/>
        <end position="1315"/>
    </location>
</feature>
<feature type="compositionally biased region" description="Basic and acidic residues" evidence="8">
    <location>
        <begin position="272"/>
        <end position="288"/>
    </location>
</feature>
<accession>A0A3M6TQZ0</accession>
<feature type="compositionally biased region" description="Basic and acidic residues" evidence="8">
    <location>
        <begin position="404"/>
        <end position="413"/>
    </location>
</feature>
<feature type="domain" description="SH3" evidence="9">
    <location>
        <begin position="2018"/>
        <end position="2085"/>
    </location>
</feature>
<feature type="region of interest" description="Disordered" evidence="8">
    <location>
        <begin position="1080"/>
        <end position="1126"/>
    </location>
</feature>
<keyword evidence="4" id="KW-0963">Cytoplasm</keyword>
<dbReference type="FunFam" id="2.30.30.40:FF:000016">
    <property type="entry name" value="RIMS-binding protein 2 isoform X2"/>
    <property type="match status" value="1"/>
</dbReference>
<reference evidence="11 12" key="1">
    <citation type="journal article" date="2018" name="Sci. Rep.">
        <title>Comparative analysis of the Pocillopora damicornis genome highlights role of immune system in coral evolution.</title>
        <authorList>
            <person name="Cunning R."/>
            <person name="Bay R.A."/>
            <person name="Gillette P."/>
            <person name="Baker A.C."/>
            <person name="Traylor-Knowles N."/>
        </authorList>
    </citation>
    <scope>NUCLEOTIDE SEQUENCE [LARGE SCALE GENOMIC DNA]</scope>
    <source>
        <strain evidence="11">RSMAS</strain>
        <tissue evidence="11">Whole animal</tissue>
    </source>
</reference>
<feature type="domain" description="SH3" evidence="9">
    <location>
        <begin position="1881"/>
        <end position="1949"/>
    </location>
</feature>
<dbReference type="Gene3D" id="2.60.40.10">
    <property type="entry name" value="Immunoglobulins"/>
    <property type="match status" value="3"/>
</dbReference>
<proteinExistence type="inferred from homology"/>
<dbReference type="GO" id="GO:0007274">
    <property type="term" value="P:neuromuscular synaptic transmission"/>
    <property type="evidence" value="ECO:0007669"/>
    <property type="project" value="TreeGrafter"/>
</dbReference>
<feature type="coiled-coil region" evidence="7">
    <location>
        <begin position="79"/>
        <end position="188"/>
    </location>
</feature>
<feature type="region of interest" description="Disordered" evidence="8">
    <location>
        <begin position="2085"/>
        <end position="2130"/>
    </location>
</feature>
<dbReference type="Gene3D" id="2.30.30.40">
    <property type="entry name" value="SH3 Domains"/>
    <property type="match status" value="3"/>
</dbReference>
<evidence type="ECO:0000256" key="5">
    <source>
        <dbReference type="ARBA" id="ARBA00022737"/>
    </source>
</evidence>
<keyword evidence="12" id="KW-1185">Reference proteome</keyword>
<dbReference type="InterPro" id="IPR001452">
    <property type="entry name" value="SH3_domain"/>
</dbReference>
<evidence type="ECO:0000313" key="11">
    <source>
        <dbReference type="EMBL" id="RMX43766.1"/>
    </source>
</evidence>
<dbReference type="EMBL" id="RCHS01003137">
    <property type="protein sequence ID" value="RMX43766.1"/>
    <property type="molecule type" value="Genomic_DNA"/>
</dbReference>
<feature type="compositionally biased region" description="Polar residues" evidence="8">
    <location>
        <begin position="895"/>
        <end position="906"/>
    </location>
</feature>
<dbReference type="InterPro" id="IPR040325">
    <property type="entry name" value="RIMBP1/2/3"/>
</dbReference>
<dbReference type="InterPro" id="IPR036116">
    <property type="entry name" value="FN3_sf"/>
</dbReference>